<dbReference type="OrthoDB" id="3171015at2"/>
<dbReference type="Gene3D" id="2.60.40.10">
    <property type="entry name" value="Immunoglobulins"/>
    <property type="match status" value="1"/>
</dbReference>
<proteinExistence type="predicted"/>
<reference evidence="2" key="1">
    <citation type="submission" date="2018-02" db="EMBL/GenBank/DDBJ databases">
        <title>Genome sequence of Desulfocucumis palustris strain NAW-5.</title>
        <authorList>
            <person name="Watanabe M."/>
            <person name="Kojima H."/>
            <person name="Fukui M."/>
        </authorList>
    </citation>
    <scope>NUCLEOTIDE SEQUENCE [LARGE SCALE GENOMIC DNA]</scope>
    <source>
        <strain evidence="2">NAW-5</strain>
    </source>
</reference>
<dbReference type="RefSeq" id="WP_104373008.1">
    <property type="nucleotide sequence ID" value="NZ_BFAV01000150.1"/>
</dbReference>
<organism evidence="1 2">
    <name type="scientific">Desulfocucumis palustris</name>
    <dbReference type="NCBI Taxonomy" id="1898651"/>
    <lineage>
        <taxon>Bacteria</taxon>
        <taxon>Bacillati</taxon>
        <taxon>Bacillota</taxon>
        <taxon>Clostridia</taxon>
        <taxon>Eubacteriales</taxon>
        <taxon>Desulfocucumaceae</taxon>
        <taxon>Desulfocucumis</taxon>
    </lineage>
</organism>
<dbReference type="InterPro" id="IPR015919">
    <property type="entry name" value="Cadherin-like_sf"/>
</dbReference>
<protein>
    <submittedName>
        <fullName evidence="1">EF hand domain/PKD domain protein</fullName>
    </submittedName>
</protein>
<keyword evidence="2" id="KW-1185">Reference proteome</keyword>
<dbReference type="InterPro" id="IPR032675">
    <property type="entry name" value="LRR_dom_sf"/>
</dbReference>
<dbReference type="InterPro" id="IPR026906">
    <property type="entry name" value="LRR_5"/>
</dbReference>
<evidence type="ECO:0000313" key="2">
    <source>
        <dbReference type="Proteomes" id="UP000239549"/>
    </source>
</evidence>
<dbReference type="GO" id="GO:0016020">
    <property type="term" value="C:membrane"/>
    <property type="evidence" value="ECO:0007669"/>
    <property type="project" value="InterPro"/>
</dbReference>
<name>A0A2L2XF38_9FIRM</name>
<dbReference type="SUPFAM" id="SSF49313">
    <property type="entry name" value="Cadherin-like"/>
    <property type="match status" value="1"/>
</dbReference>
<evidence type="ECO:0000313" key="1">
    <source>
        <dbReference type="EMBL" id="GBF34845.1"/>
    </source>
</evidence>
<dbReference type="Pfam" id="PF13306">
    <property type="entry name" value="LRR_5"/>
    <property type="match status" value="1"/>
</dbReference>
<dbReference type="GO" id="GO:0005509">
    <property type="term" value="F:calcium ion binding"/>
    <property type="evidence" value="ECO:0007669"/>
    <property type="project" value="InterPro"/>
</dbReference>
<dbReference type="Proteomes" id="UP000239549">
    <property type="component" value="Unassembled WGS sequence"/>
</dbReference>
<dbReference type="Gene3D" id="3.80.10.10">
    <property type="entry name" value="Ribonuclease Inhibitor"/>
    <property type="match status" value="1"/>
</dbReference>
<gene>
    <name evidence="1" type="ORF">DCCM_3965</name>
</gene>
<dbReference type="InterPro" id="IPR013783">
    <property type="entry name" value="Ig-like_fold"/>
</dbReference>
<comment type="caution">
    <text evidence="1">The sequence shown here is derived from an EMBL/GenBank/DDBJ whole genome shotgun (WGS) entry which is preliminary data.</text>
</comment>
<dbReference type="AlphaFoldDB" id="A0A2L2XF38"/>
<dbReference type="Pfam" id="PF05345">
    <property type="entry name" value="He_PIG"/>
    <property type="match status" value="1"/>
</dbReference>
<dbReference type="EMBL" id="BFAV01000150">
    <property type="protein sequence ID" value="GBF34845.1"/>
    <property type="molecule type" value="Genomic_DNA"/>
</dbReference>
<sequence length="283" mass="29505">MKYKRHNNTCPGCETACASVKEAADMRGLTGRMFNCYCANGGIKGAVKIKCPGDSEGCSAAPGQVGAGEYGNPAISGTGSGSLTIPETVTQDAITYTVTSIGDYAFFCNSALDGKLILGNSVQAIGISAFSDCANLDNAWFLGDRPTSFGNSVFDNCKSGFTLYYPQDNLTWDGYTYDGADTINIEASIAPAIITVNLPNGTLGLEYEYSLTATGNEPIVWMLSGGSLPDGIDLESDGDLSGTPSVPGTFNFSVTATNASGNDTQALSVSHSVYTPSSHWSAW</sequence>
<accession>A0A2L2XF38</accession>